<dbReference type="PATRIC" id="fig|1619044.3.peg.1111"/>
<comment type="subunit">
    <text evidence="4">Part of the 50S ribosomal subunit. Contacts protein L20.</text>
</comment>
<keyword evidence="3 4" id="KW-0687">Ribonucleoprotein</keyword>
<dbReference type="GO" id="GO:0003735">
    <property type="term" value="F:structural constituent of ribosome"/>
    <property type="evidence" value="ECO:0007669"/>
    <property type="project" value="InterPro"/>
</dbReference>
<dbReference type="Proteomes" id="UP000033870">
    <property type="component" value="Unassembled WGS sequence"/>
</dbReference>
<evidence type="ECO:0000313" key="7">
    <source>
        <dbReference type="Proteomes" id="UP000033870"/>
    </source>
</evidence>
<dbReference type="Pfam" id="PF00829">
    <property type="entry name" value="Ribosomal_L21p"/>
    <property type="match status" value="1"/>
</dbReference>
<evidence type="ECO:0000256" key="1">
    <source>
        <dbReference type="ARBA" id="ARBA00008563"/>
    </source>
</evidence>
<dbReference type="PANTHER" id="PTHR21349:SF0">
    <property type="entry name" value="LARGE RIBOSOMAL SUBUNIT PROTEIN BL21M"/>
    <property type="match status" value="1"/>
</dbReference>
<keyword evidence="4 5" id="KW-0699">rRNA-binding</keyword>
<evidence type="ECO:0000313" key="6">
    <source>
        <dbReference type="EMBL" id="KKW41773.1"/>
    </source>
</evidence>
<dbReference type="GO" id="GO:0005737">
    <property type="term" value="C:cytoplasm"/>
    <property type="evidence" value="ECO:0007669"/>
    <property type="project" value="UniProtKB-ARBA"/>
</dbReference>
<keyword evidence="2 4" id="KW-0689">Ribosomal protein</keyword>
<dbReference type="PANTHER" id="PTHR21349">
    <property type="entry name" value="50S RIBOSOMAL PROTEIN L21"/>
    <property type="match status" value="1"/>
</dbReference>
<dbReference type="NCBIfam" id="TIGR00061">
    <property type="entry name" value="L21"/>
    <property type="match status" value="1"/>
</dbReference>
<reference evidence="6 7" key="1">
    <citation type="journal article" date="2015" name="Nature">
        <title>rRNA introns, odd ribosomes, and small enigmatic genomes across a large radiation of phyla.</title>
        <authorList>
            <person name="Brown C.T."/>
            <person name="Hug L.A."/>
            <person name="Thomas B.C."/>
            <person name="Sharon I."/>
            <person name="Castelle C.J."/>
            <person name="Singh A."/>
            <person name="Wilkins M.J."/>
            <person name="Williams K.H."/>
            <person name="Banfield J.F."/>
        </authorList>
    </citation>
    <scope>NUCLEOTIDE SEQUENCE [LARGE SCALE GENOMIC DNA]</scope>
</reference>
<evidence type="ECO:0000256" key="2">
    <source>
        <dbReference type="ARBA" id="ARBA00022980"/>
    </source>
</evidence>
<comment type="caution">
    <text evidence="6">The sequence shown here is derived from an EMBL/GenBank/DDBJ whole genome shotgun (WGS) entry which is preliminary data.</text>
</comment>
<comment type="similarity">
    <text evidence="1 4 5">Belongs to the bacterial ribosomal protein bL21 family.</text>
</comment>
<dbReference type="GO" id="GO:0019843">
    <property type="term" value="F:rRNA binding"/>
    <property type="evidence" value="ECO:0007669"/>
    <property type="project" value="UniProtKB-UniRule"/>
</dbReference>
<dbReference type="InterPro" id="IPR028909">
    <property type="entry name" value="bL21-like"/>
</dbReference>
<proteinExistence type="inferred from homology"/>
<accession>A0A0G1YE63</accession>
<dbReference type="InterPro" id="IPR001787">
    <property type="entry name" value="Ribosomal_bL21"/>
</dbReference>
<dbReference type="AlphaFoldDB" id="A0A0G1YE63"/>
<sequence>MFAVIETGGKQYLVTSGALLKVEKLPAEVGSEIVFDKVLLTAEDDGTKVQVGKPYLEGVSITATVEEQGRGTKIRVVKYKRKVRYKRARGHRQHFTKVKLGAVK</sequence>
<dbReference type="InterPro" id="IPR036164">
    <property type="entry name" value="bL21-like_sf"/>
</dbReference>
<dbReference type="GO" id="GO:0005840">
    <property type="term" value="C:ribosome"/>
    <property type="evidence" value="ECO:0007669"/>
    <property type="project" value="UniProtKB-KW"/>
</dbReference>
<dbReference type="GO" id="GO:0006412">
    <property type="term" value="P:translation"/>
    <property type="evidence" value="ECO:0007669"/>
    <property type="project" value="UniProtKB-UniRule"/>
</dbReference>
<evidence type="ECO:0000256" key="3">
    <source>
        <dbReference type="ARBA" id="ARBA00023274"/>
    </source>
</evidence>
<evidence type="ECO:0000256" key="4">
    <source>
        <dbReference type="HAMAP-Rule" id="MF_01363"/>
    </source>
</evidence>
<dbReference type="EMBL" id="LCRX01000014">
    <property type="protein sequence ID" value="KKW41773.1"/>
    <property type="molecule type" value="Genomic_DNA"/>
</dbReference>
<dbReference type="GO" id="GO:1990904">
    <property type="term" value="C:ribonucleoprotein complex"/>
    <property type="evidence" value="ECO:0007669"/>
    <property type="project" value="UniProtKB-KW"/>
</dbReference>
<name>A0A0G1YE63_9BACT</name>
<keyword evidence="4 5" id="KW-0694">RNA-binding</keyword>
<comment type="function">
    <text evidence="4 5">This protein binds to 23S rRNA in the presence of protein L20.</text>
</comment>
<gene>
    <name evidence="4" type="primary">rplU</name>
    <name evidence="6" type="ORF">UY92_C0014G0098</name>
</gene>
<dbReference type="SUPFAM" id="SSF141091">
    <property type="entry name" value="L21p-like"/>
    <property type="match status" value="1"/>
</dbReference>
<protein>
    <recommendedName>
        <fullName evidence="4">Large ribosomal subunit protein bL21</fullName>
    </recommendedName>
</protein>
<dbReference type="HAMAP" id="MF_01363">
    <property type="entry name" value="Ribosomal_bL21"/>
    <property type="match status" value="1"/>
</dbReference>
<organism evidence="6 7">
    <name type="scientific">Candidatus Magasanikbacteria bacterium GW2011_GWA2_56_11</name>
    <dbReference type="NCBI Taxonomy" id="1619044"/>
    <lineage>
        <taxon>Bacteria</taxon>
        <taxon>Candidatus Magasanikiibacteriota</taxon>
    </lineage>
</organism>
<evidence type="ECO:0000256" key="5">
    <source>
        <dbReference type="RuleBase" id="RU000562"/>
    </source>
</evidence>
<dbReference type="STRING" id="1619044.UY92_C0014G0098"/>